<dbReference type="AlphaFoldDB" id="A0A0F8YH75"/>
<sequence>MTAKEFEVQKALGLAGEYDLAIN</sequence>
<dbReference type="EMBL" id="LAZR01053431">
    <property type="protein sequence ID" value="KKK80762.1"/>
    <property type="molecule type" value="Genomic_DNA"/>
</dbReference>
<evidence type="ECO:0000313" key="1">
    <source>
        <dbReference type="EMBL" id="KKK80762.1"/>
    </source>
</evidence>
<reference evidence="1" key="1">
    <citation type="journal article" date="2015" name="Nature">
        <title>Complex archaea that bridge the gap between prokaryotes and eukaryotes.</title>
        <authorList>
            <person name="Spang A."/>
            <person name="Saw J.H."/>
            <person name="Jorgensen S.L."/>
            <person name="Zaremba-Niedzwiedzka K."/>
            <person name="Martijn J."/>
            <person name="Lind A.E."/>
            <person name="van Eijk R."/>
            <person name="Schleper C."/>
            <person name="Guy L."/>
            <person name="Ettema T.J."/>
        </authorList>
    </citation>
    <scope>NUCLEOTIDE SEQUENCE</scope>
</reference>
<feature type="non-terminal residue" evidence="1">
    <location>
        <position position="23"/>
    </location>
</feature>
<gene>
    <name evidence="1" type="ORF">LCGC14_2820260</name>
</gene>
<organism evidence="1">
    <name type="scientific">marine sediment metagenome</name>
    <dbReference type="NCBI Taxonomy" id="412755"/>
    <lineage>
        <taxon>unclassified sequences</taxon>
        <taxon>metagenomes</taxon>
        <taxon>ecological metagenomes</taxon>
    </lineage>
</organism>
<protein>
    <submittedName>
        <fullName evidence="1">Uncharacterized protein</fullName>
    </submittedName>
</protein>
<accession>A0A0F8YH75</accession>
<comment type="caution">
    <text evidence="1">The sequence shown here is derived from an EMBL/GenBank/DDBJ whole genome shotgun (WGS) entry which is preliminary data.</text>
</comment>
<name>A0A0F8YH75_9ZZZZ</name>
<proteinExistence type="predicted"/>